<protein>
    <submittedName>
        <fullName evidence="1">Uncharacterized protein</fullName>
    </submittedName>
</protein>
<gene>
    <name evidence="1" type="ORF">LCGC14_2555600</name>
</gene>
<comment type="caution">
    <text evidence="1">The sequence shown here is derived from an EMBL/GenBank/DDBJ whole genome shotgun (WGS) entry which is preliminary data.</text>
</comment>
<sequence>MPNNTKKKKKPEILEETTFIVMILRPANTGEDPHLLAVLTGWCVIAAHGLNAAIGHTAKIDFGGGVDLSDAAWTDVSSGGKMAKLADGQMIQVLPAPLYVVKEEESLVAPPYMM</sequence>
<dbReference type="EMBL" id="LAZR01042053">
    <property type="protein sequence ID" value="KKL10460.1"/>
    <property type="molecule type" value="Genomic_DNA"/>
</dbReference>
<organism evidence="1">
    <name type="scientific">marine sediment metagenome</name>
    <dbReference type="NCBI Taxonomy" id="412755"/>
    <lineage>
        <taxon>unclassified sequences</taxon>
        <taxon>metagenomes</taxon>
        <taxon>ecological metagenomes</taxon>
    </lineage>
</organism>
<reference evidence="1" key="1">
    <citation type="journal article" date="2015" name="Nature">
        <title>Complex archaea that bridge the gap between prokaryotes and eukaryotes.</title>
        <authorList>
            <person name="Spang A."/>
            <person name="Saw J.H."/>
            <person name="Jorgensen S.L."/>
            <person name="Zaremba-Niedzwiedzka K."/>
            <person name="Martijn J."/>
            <person name="Lind A.E."/>
            <person name="van Eijk R."/>
            <person name="Schleper C."/>
            <person name="Guy L."/>
            <person name="Ettema T.J."/>
        </authorList>
    </citation>
    <scope>NUCLEOTIDE SEQUENCE</scope>
</reference>
<evidence type="ECO:0000313" key="1">
    <source>
        <dbReference type="EMBL" id="KKL10460.1"/>
    </source>
</evidence>
<dbReference type="AlphaFoldDB" id="A0A0F9AM42"/>
<accession>A0A0F9AM42</accession>
<proteinExistence type="predicted"/>
<name>A0A0F9AM42_9ZZZZ</name>